<keyword evidence="3" id="KW-1003">Cell membrane</keyword>
<comment type="caution">
    <text evidence="9">The sequence shown here is derived from an EMBL/GenBank/DDBJ whole genome shotgun (WGS) entry which is preliminary data.</text>
</comment>
<dbReference type="RefSeq" id="WP_267988870.1">
    <property type="nucleotide sequence ID" value="NZ_JAPJZI010000001.1"/>
</dbReference>
<evidence type="ECO:0000256" key="4">
    <source>
        <dbReference type="ARBA" id="ARBA00022692"/>
    </source>
</evidence>
<keyword evidence="5 7" id="KW-1133">Transmembrane helix</keyword>
<dbReference type="PANTHER" id="PTHR43163:SF6">
    <property type="entry name" value="DIPEPTIDE TRANSPORT SYSTEM PERMEASE PROTEIN DPPB-RELATED"/>
    <property type="match status" value="1"/>
</dbReference>
<dbReference type="Gene3D" id="1.10.3720.10">
    <property type="entry name" value="MetI-like"/>
    <property type="match status" value="1"/>
</dbReference>
<evidence type="ECO:0000256" key="5">
    <source>
        <dbReference type="ARBA" id="ARBA00022989"/>
    </source>
</evidence>
<evidence type="ECO:0000256" key="1">
    <source>
        <dbReference type="ARBA" id="ARBA00004651"/>
    </source>
</evidence>
<evidence type="ECO:0000256" key="3">
    <source>
        <dbReference type="ARBA" id="ARBA00022475"/>
    </source>
</evidence>
<dbReference type="PROSITE" id="PS50928">
    <property type="entry name" value="ABC_TM1"/>
    <property type="match status" value="1"/>
</dbReference>
<evidence type="ECO:0000259" key="8">
    <source>
        <dbReference type="PROSITE" id="PS50928"/>
    </source>
</evidence>
<dbReference type="GO" id="GO:0055085">
    <property type="term" value="P:transmembrane transport"/>
    <property type="evidence" value="ECO:0007669"/>
    <property type="project" value="InterPro"/>
</dbReference>
<dbReference type="CDD" id="cd06261">
    <property type="entry name" value="TM_PBP2"/>
    <property type="match status" value="1"/>
</dbReference>
<organism evidence="9 10">
    <name type="scientific">Hoeflea prorocentri</name>
    <dbReference type="NCBI Taxonomy" id="1922333"/>
    <lineage>
        <taxon>Bacteria</taxon>
        <taxon>Pseudomonadati</taxon>
        <taxon>Pseudomonadota</taxon>
        <taxon>Alphaproteobacteria</taxon>
        <taxon>Hyphomicrobiales</taxon>
        <taxon>Rhizobiaceae</taxon>
        <taxon>Hoeflea</taxon>
    </lineage>
</organism>
<evidence type="ECO:0000256" key="2">
    <source>
        <dbReference type="ARBA" id="ARBA00022448"/>
    </source>
</evidence>
<evidence type="ECO:0000256" key="7">
    <source>
        <dbReference type="RuleBase" id="RU363032"/>
    </source>
</evidence>
<evidence type="ECO:0000256" key="6">
    <source>
        <dbReference type="ARBA" id="ARBA00023136"/>
    </source>
</evidence>
<evidence type="ECO:0000313" key="10">
    <source>
        <dbReference type="Proteomes" id="UP001151234"/>
    </source>
</evidence>
<dbReference type="PANTHER" id="PTHR43163">
    <property type="entry name" value="DIPEPTIDE TRANSPORT SYSTEM PERMEASE PROTEIN DPPB-RELATED"/>
    <property type="match status" value="1"/>
</dbReference>
<dbReference type="AlphaFoldDB" id="A0A9X3UE29"/>
<dbReference type="InterPro" id="IPR000515">
    <property type="entry name" value="MetI-like"/>
</dbReference>
<evidence type="ECO:0000313" key="9">
    <source>
        <dbReference type="EMBL" id="MDA5397407.1"/>
    </source>
</evidence>
<keyword evidence="4 7" id="KW-0812">Transmembrane</keyword>
<keyword evidence="2 7" id="KW-0813">Transport</keyword>
<keyword evidence="10" id="KW-1185">Reference proteome</keyword>
<feature type="transmembrane region" description="Helical" evidence="7">
    <location>
        <begin position="294"/>
        <end position="320"/>
    </location>
</feature>
<dbReference type="Proteomes" id="UP001151234">
    <property type="component" value="Unassembled WGS sequence"/>
</dbReference>
<gene>
    <name evidence="9" type="ORF">OQ273_02375</name>
</gene>
<sequence>MYLLNFLIRRLLQGVLVLLIVTFAIFTLLRVVPGDPARLIVGGMAPDEVVEQKAEELGLNDPIPVQFVRYLGDIVRGDFGNSFLRPKSGATVGAAAHDDPTRADRAEVLDLILERIPLTLQLAALAIAFALIISFPLGVAAGLNPGKWQDKLAFFAGSVFVSIPSFWLGVVLALLLSVQWGILPSIGYKGFEYTILPAFVLAIEMSPFIIRTLSVSIAQVMQEEFISVAPLRGLRRARIVAAHAIRNASIPLLNLFGIQLGILLGGVLVIELIFDYPGLGRLTINAVLQRDFPIIQGVAIFIAGLFVFINIAVDLAASFIDPRLEY</sequence>
<dbReference type="InterPro" id="IPR045621">
    <property type="entry name" value="BPD_transp_1_N"/>
</dbReference>
<dbReference type="InterPro" id="IPR035906">
    <property type="entry name" value="MetI-like_sf"/>
</dbReference>
<dbReference type="GO" id="GO:0005886">
    <property type="term" value="C:plasma membrane"/>
    <property type="evidence" value="ECO:0007669"/>
    <property type="project" value="UniProtKB-SubCell"/>
</dbReference>
<feature type="transmembrane region" description="Helical" evidence="7">
    <location>
        <begin position="12"/>
        <end position="32"/>
    </location>
</feature>
<feature type="transmembrane region" description="Helical" evidence="7">
    <location>
        <begin position="152"/>
        <end position="175"/>
    </location>
</feature>
<feature type="transmembrane region" description="Helical" evidence="7">
    <location>
        <begin position="195"/>
        <end position="213"/>
    </location>
</feature>
<comment type="similarity">
    <text evidence="7">Belongs to the binding-protein-dependent transport system permease family.</text>
</comment>
<name>A0A9X3UE29_9HYPH</name>
<dbReference type="EMBL" id="JAPJZI010000001">
    <property type="protein sequence ID" value="MDA5397407.1"/>
    <property type="molecule type" value="Genomic_DNA"/>
</dbReference>
<reference evidence="9" key="1">
    <citation type="submission" date="2022-11" db="EMBL/GenBank/DDBJ databases">
        <title>Draft genome sequence of Hoeflea poritis E7-10 and Hoeflea prorocentri PM5-8, separated from scleractinian coral Porites lutea and marine dinoflagellate.</title>
        <authorList>
            <person name="Zhang G."/>
            <person name="Wei Q."/>
            <person name="Cai L."/>
        </authorList>
    </citation>
    <scope>NUCLEOTIDE SEQUENCE</scope>
    <source>
        <strain evidence="9">PM5-8</strain>
    </source>
</reference>
<protein>
    <submittedName>
        <fullName evidence="9">ABC transporter permease</fullName>
    </submittedName>
</protein>
<proteinExistence type="inferred from homology"/>
<accession>A0A9X3UE29</accession>
<keyword evidence="6 7" id="KW-0472">Membrane</keyword>
<dbReference type="Pfam" id="PF19300">
    <property type="entry name" value="BPD_transp_1_N"/>
    <property type="match status" value="1"/>
</dbReference>
<feature type="transmembrane region" description="Helical" evidence="7">
    <location>
        <begin position="118"/>
        <end position="140"/>
    </location>
</feature>
<comment type="subcellular location">
    <subcellularLocation>
        <location evidence="1 7">Cell membrane</location>
        <topology evidence="1 7">Multi-pass membrane protein</topology>
    </subcellularLocation>
</comment>
<dbReference type="Pfam" id="PF00528">
    <property type="entry name" value="BPD_transp_1"/>
    <property type="match status" value="1"/>
</dbReference>
<feature type="transmembrane region" description="Helical" evidence="7">
    <location>
        <begin position="252"/>
        <end position="274"/>
    </location>
</feature>
<feature type="domain" description="ABC transmembrane type-1" evidence="8">
    <location>
        <begin position="116"/>
        <end position="317"/>
    </location>
</feature>
<dbReference type="SUPFAM" id="SSF161098">
    <property type="entry name" value="MetI-like"/>
    <property type="match status" value="1"/>
</dbReference>